<evidence type="ECO:0000256" key="6">
    <source>
        <dbReference type="ARBA" id="ARBA00022692"/>
    </source>
</evidence>
<dbReference type="EMBL" id="JACIEV010000002">
    <property type="protein sequence ID" value="MBB4153036.1"/>
    <property type="molecule type" value="Genomic_DNA"/>
</dbReference>
<evidence type="ECO:0000256" key="9">
    <source>
        <dbReference type="ARBA" id="ARBA00023136"/>
    </source>
</evidence>
<dbReference type="AlphaFoldDB" id="A0A840F9R6"/>
<accession>A0A840F9R6</accession>
<evidence type="ECO:0000256" key="2">
    <source>
        <dbReference type="ARBA" id="ARBA00010637"/>
    </source>
</evidence>
<dbReference type="InterPro" id="IPR007690">
    <property type="entry name" value="T2SS_GspM"/>
</dbReference>
<evidence type="ECO:0000256" key="4">
    <source>
        <dbReference type="ARBA" id="ARBA00022475"/>
    </source>
</evidence>
<dbReference type="InterPro" id="IPR023229">
    <property type="entry name" value="T2SS_M_periplasmic_sf"/>
</dbReference>
<dbReference type="Gene3D" id="3.30.1360.100">
    <property type="entry name" value="General secretion pathway protein M, EpsM"/>
    <property type="match status" value="1"/>
</dbReference>
<dbReference type="Proteomes" id="UP000529795">
    <property type="component" value="Unassembled WGS sequence"/>
</dbReference>
<dbReference type="Pfam" id="PF04612">
    <property type="entry name" value="T2SSM"/>
    <property type="match status" value="1"/>
</dbReference>
<evidence type="ECO:0000256" key="3">
    <source>
        <dbReference type="ARBA" id="ARBA00022448"/>
    </source>
</evidence>
<comment type="subcellular location">
    <subcellularLocation>
        <location evidence="1">Cell inner membrane</location>
        <topology evidence="1">Single-pass membrane protein</topology>
    </subcellularLocation>
</comment>
<dbReference type="RefSeq" id="WP_183982713.1">
    <property type="nucleotide sequence ID" value="NZ_JACIEV010000002.1"/>
</dbReference>
<comment type="similarity">
    <text evidence="2">Belongs to the GSP M family.</text>
</comment>
<protein>
    <submittedName>
        <fullName evidence="10">General secretion pathway protein M</fullName>
    </submittedName>
</protein>
<reference evidence="10 11" key="1">
    <citation type="submission" date="2020-08" db="EMBL/GenBank/DDBJ databases">
        <title>Genomic Encyclopedia of Type Strains, Phase IV (KMG-IV): sequencing the most valuable type-strain genomes for metagenomic binning, comparative biology and taxonomic classification.</title>
        <authorList>
            <person name="Goeker M."/>
        </authorList>
    </citation>
    <scope>NUCLEOTIDE SEQUENCE [LARGE SCALE GENOMIC DNA]</scope>
    <source>
        <strain evidence="10 11">YC6723</strain>
    </source>
</reference>
<name>A0A840F9R6_9SPHN</name>
<evidence type="ECO:0000256" key="5">
    <source>
        <dbReference type="ARBA" id="ARBA00022519"/>
    </source>
</evidence>
<evidence type="ECO:0000256" key="1">
    <source>
        <dbReference type="ARBA" id="ARBA00004377"/>
    </source>
</evidence>
<evidence type="ECO:0000256" key="8">
    <source>
        <dbReference type="ARBA" id="ARBA00022989"/>
    </source>
</evidence>
<dbReference type="GO" id="GO:0015627">
    <property type="term" value="C:type II protein secretion system complex"/>
    <property type="evidence" value="ECO:0007669"/>
    <property type="project" value="InterPro"/>
</dbReference>
<keyword evidence="4" id="KW-1003">Cell membrane</keyword>
<organism evidence="10 11">
    <name type="scientific">Sphingomonas jinjuensis</name>
    <dbReference type="NCBI Taxonomy" id="535907"/>
    <lineage>
        <taxon>Bacteria</taxon>
        <taxon>Pseudomonadati</taxon>
        <taxon>Pseudomonadota</taxon>
        <taxon>Alphaproteobacteria</taxon>
        <taxon>Sphingomonadales</taxon>
        <taxon>Sphingomonadaceae</taxon>
        <taxon>Sphingomonas</taxon>
    </lineage>
</organism>
<keyword evidence="11" id="KW-1185">Reference proteome</keyword>
<keyword evidence="9" id="KW-0472">Membrane</keyword>
<comment type="caution">
    <text evidence="10">The sequence shown here is derived from an EMBL/GenBank/DDBJ whole genome shotgun (WGS) entry which is preliminary data.</text>
</comment>
<dbReference type="SUPFAM" id="SSF103054">
    <property type="entry name" value="General secretion pathway protein M, EpsM"/>
    <property type="match status" value="1"/>
</dbReference>
<keyword evidence="7" id="KW-0653">Protein transport</keyword>
<proteinExistence type="inferred from homology"/>
<keyword evidence="6" id="KW-0812">Transmembrane</keyword>
<evidence type="ECO:0000256" key="7">
    <source>
        <dbReference type="ARBA" id="ARBA00022927"/>
    </source>
</evidence>
<evidence type="ECO:0000313" key="11">
    <source>
        <dbReference type="Proteomes" id="UP000529795"/>
    </source>
</evidence>
<keyword evidence="3" id="KW-0813">Transport</keyword>
<evidence type="ECO:0000313" key="10">
    <source>
        <dbReference type="EMBL" id="MBB4153036.1"/>
    </source>
</evidence>
<keyword evidence="8" id="KW-1133">Transmembrane helix</keyword>
<dbReference type="GO" id="GO:0015628">
    <property type="term" value="P:protein secretion by the type II secretion system"/>
    <property type="evidence" value="ECO:0007669"/>
    <property type="project" value="InterPro"/>
</dbReference>
<dbReference type="GO" id="GO:0005886">
    <property type="term" value="C:plasma membrane"/>
    <property type="evidence" value="ECO:0007669"/>
    <property type="project" value="UniProtKB-SubCell"/>
</dbReference>
<gene>
    <name evidence="10" type="ORF">GGQ80_000924</name>
</gene>
<sequence>MTSLRSWFVQRSKREQRLILVMLGLAAITLVWAGIIRPVGDGLASARERHAAAVDRLGETAAAVDALKAAGQRRALTGSLADTVRSRADAAGFTIATLDEQGGDRVHLTIPSARPAALDDWLAGLERSGILVDAATLRDNGDRTVAVDLVLKARVA</sequence>
<keyword evidence="5" id="KW-0997">Cell inner membrane</keyword>